<keyword evidence="4 9" id="KW-0949">S-adenosyl-L-methionine</keyword>
<evidence type="ECO:0000256" key="8">
    <source>
        <dbReference type="ARBA" id="ARBA00023186"/>
    </source>
</evidence>
<dbReference type="SFLD" id="SFLDF00288">
    <property type="entry name" value="HemN-like__clustered_with_nucl"/>
    <property type="match status" value="1"/>
</dbReference>
<protein>
    <recommendedName>
        <fullName evidence="2 9">Heme chaperone HemW</fullName>
    </recommendedName>
</protein>
<dbReference type="InterPro" id="IPR010723">
    <property type="entry name" value="HemN_C"/>
</dbReference>
<evidence type="ECO:0000256" key="1">
    <source>
        <dbReference type="ARBA" id="ARBA00006100"/>
    </source>
</evidence>
<keyword evidence="5 9" id="KW-0479">Metal-binding</keyword>
<dbReference type="PANTHER" id="PTHR13932">
    <property type="entry name" value="COPROPORPHYRINIGEN III OXIDASE"/>
    <property type="match status" value="1"/>
</dbReference>
<keyword evidence="7 9" id="KW-0411">Iron-sulfur</keyword>
<dbReference type="InterPro" id="IPR006638">
    <property type="entry name" value="Elp3/MiaA/NifB-like_rSAM"/>
</dbReference>
<evidence type="ECO:0000259" key="10">
    <source>
        <dbReference type="PROSITE" id="PS51918"/>
    </source>
</evidence>
<comment type="function">
    <text evidence="9">Probably acts as a heme chaperone, transferring heme to an unknown acceptor. Binds one molecule of heme per monomer, possibly covalently. Binds 1 [4Fe-4S] cluster. The cluster is coordinated with 3 cysteines and an exchangeable S-adenosyl-L-methionine.</text>
</comment>
<evidence type="ECO:0000256" key="2">
    <source>
        <dbReference type="ARBA" id="ARBA00017228"/>
    </source>
</evidence>
<dbReference type="GO" id="GO:0046872">
    <property type="term" value="F:metal ion binding"/>
    <property type="evidence" value="ECO:0007669"/>
    <property type="project" value="UniProtKB-UniRule"/>
</dbReference>
<dbReference type="SFLD" id="SFLDG01065">
    <property type="entry name" value="anaerobic_coproporphyrinogen-I"/>
    <property type="match status" value="1"/>
</dbReference>
<comment type="caution">
    <text evidence="11">The sequence shown here is derived from an EMBL/GenBank/DDBJ whole genome shotgun (WGS) entry which is preliminary data.</text>
</comment>
<dbReference type="PANTHER" id="PTHR13932:SF5">
    <property type="entry name" value="RADICAL S-ADENOSYL METHIONINE DOMAIN-CONTAINING PROTEIN 1, MITOCHONDRIAL"/>
    <property type="match status" value="1"/>
</dbReference>
<dbReference type="SFLD" id="SFLDG01082">
    <property type="entry name" value="B12-binding_domain_containing"/>
    <property type="match status" value="1"/>
</dbReference>
<evidence type="ECO:0000256" key="6">
    <source>
        <dbReference type="ARBA" id="ARBA00023004"/>
    </source>
</evidence>
<dbReference type="GO" id="GO:0051539">
    <property type="term" value="F:4 iron, 4 sulfur cluster binding"/>
    <property type="evidence" value="ECO:0007669"/>
    <property type="project" value="UniProtKB-UniRule"/>
</dbReference>
<dbReference type="SMART" id="SM00729">
    <property type="entry name" value="Elp3"/>
    <property type="match status" value="1"/>
</dbReference>
<keyword evidence="8 9" id="KW-0143">Chaperone</keyword>
<comment type="subcellular location">
    <subcellularLocation>
        <location evidence="9">Cytoplasm</location>
    </subcellularLocation>
</comment>
<dbReference type="InterPro" id="IPR004559">
    <property type="entry name" value="HemW-like"/>
</dbReference>
<name>A0A9D1VP42_9FIRM</name>
<dbReference type="PROSITE" id="PS51918">
    <property type="entry name" value="RADICAL_SAM"/>
    <property type="match status" value="1"/>
</dbReference>
<dbReference type="Pfam" id="PF06969">
    <property type="entry name" value="HemN_C"/>
    <property type="match status" value="1"/>
</dbReference>
<keyword evidence="6 9" id="KW-0408">Iron</keyword>
<evidence type="ECO:0000256" key="7">
    <source>
        <dbReference type="ARBA" id="ARBA00023014"/>
    </source>
</evidence>
<evidence type="ECO:0000256" key="4">
    <source>
        <dbReference type="ARBA" id="ARBA00022691"/>
    </source>
</evidence>
<organism evidence="11 12">
    <name type="scientific">Candidatus Blautia pullistercoris</name>
    <dbReference type="NCBI Taxonomy" id="2838499"/>
    <lineage>
        <taxon>Bacteria</taxon>
        <taxon>Bacillati</taxon>
        <taxon>Bacillota</taxon>
        <taxon>Clostridia</taxon>
        <taxon>Lachnospirales</taxon>
        <taxon>Lachnospiraceae</taxon>
        <taxon>Blautia</taxon>
    </lineage>
</organism>
<reference evidence="11" key="1">
    <citation type="journal article" date="2021" name="PeerJ">
        <title>Extensive microbial diversity within the chicken gut microbiome revealed by metagenomics and culture.</title>
        <authorList>
            <person name="Gilroy R."/>
            <person name="Ravi A."/>
            <person name="Getino M."/>
            <person name="Pursley I."/>
            <person name="Horton D.L."/>
            <person name="Alikhan N.F."/>
            <person name="Baker D."/>
            <person name="Gharbi K."/>
            <person name="Hall N."/>
            <person name="Watson M."/>
            <person name="Adriaenssens E.M."/>
            <person name="Foster-Nyarko E."/>
            <person name="Jarju S."/>
            <person name="Secka A."/>
            <person name="Antonio M."/>
            <person name="Oren A."/>
            <person name="Chaudhuri R.R."/>
            <person name="La Ragione R."/>
            <person name="Hildebrand F."/>
            <person name="Pallen M.J."/>
        </authorList>
    </citation>
    <scope>NUCLEOTIDE SEQUENCE</scope>
    <source>
        <strain evidence="11">ChiHjej12B11-1927</strain>
    </source>
</reference>
<dbReference type="SFLD" id="SFLDS00029">
    <property type="entry name" value="Radical_SAM"/>
    <property type="match status" value="1"/>
</dbReference>
<evidence type="ECO:0000256" key="9">
    <source>
        <dbReference type="RuleBase" id="RU364116"/>
    </source>
</evidence>
<dbReference type="InterPro" id="IPR007197">
    <property type="entry name" value="rSAM"/>
</dbReference>
<evidence type="ECO:0000313" key="11">
    <source>
        <dbReference type="EMBL" id="HIX39002.1"/>
    </source>
</evidence>
<accession>A0A9D1VP42</accession>
<dbReference type="AlphaFoldDB" id="A0A9D1VP42"/>
<dbReference type="GO" id="GO:0004109">
    <property type="term" value="F:coproporphyrinogen oxidase activity"/>
    <property type="evidence" value="ECO:0007669"/>
    <property type="project" value="InterPro"/>
</dbReference>
<dbReference type="SUPFAM" id="SSF102114">
    <property type="entry name" value="Radical SAM enzymes"/>
    <property type="match status" value="1"/>
</dbReference>
<dbReference type="NCBIfam" id="TIGR00539">
    <property type="entry name" value="hemN_rel"/>
    <property type="match status" value="1"/>
</dbReference>
<reference evidence="11" key="2">
    <citation type="submission" date="2021-04" db="EMBL/GenBank/DDBJ databases">
        <authorList>
            <person name="Gilroy R."/>
        </authorList>
    </citation>
    <scope>NUCLEOTIDE SEQUENCE</scope>
    <source>
        <strain evidence="11">ChiHjej12B11-1927</strain>
    </source>
</reference>
<sequence>MKKDLGLYIHIPFCVKKCAYCDFLSWSGDKEQRVDYVRALEQEILSYKNFAEDYQVSTLYFGGGTPSVLEGELLERIMEAIRRTFQIEEKAEVTLEMNPGTALKEKLELYKKLGINRLSMGIQSVKNENLKLLGRIHTYEDFLESYCMAREAGFDNLSGDLISSLPGQTLAEWKEELEILMETPLEHVSVYQLIIEEGTEFYKKYGECEELLPDEETSREIYLWTGKYLKSRGFEQYEISNYAREGKQSAHNLRYWERKDYLGLGLGGASMIRNMRMSNTRDWDKYMAYCRDPGKIREEVEVLEESGQMEEFMFLGLRKTRGISKKEFRRTFGKDIDLVYEKTLEKYLKNGMLQESGDRIFLSEEGILLSNQVFADFLFDG</sequence>
<dbReference type="GO" id="GO:0005737">
    <property type="term" value="C:cytoplasm"/>
    <property type="evidence" value="ECO:0007669"/>
    <property type="project" value="UniProtKB-SubCell"/>
</dbReference>
<dbReference type="EMBL" id="DXFG01000327">
    <property type="protein sequence ID" value="HIX39002.1"/>
    <property type="molecule type" value="Genomic_DNA"/>
</dbReference>
<proteinExistence type="inferred from homology"/>
<dbReference type="InterPro" id="IPR013785">
    <property type="entry name" value="Aldolase_TIM"/>
</dbReference>
<dbReference type="SFLD" id="SFLDF00562">
    <property type="entry name" value="HemN-like__clustered_with_heat"/>
    <property type="match status" value="1"/>
</dbReference>
<keyword evidence="9" id="KW-0004">4Fe-4S</keyword>
<evidence type="ECO:0000256" key="5">
    <source>
        <dbReference type="ARBA" id="ARBA00022723"/>
    </source>
</evidence>
<feature type="domain" description="Radical SAM core" evidence="10">
    <location>
        <begin position="1"/>
        <end position="235"/>
    </location>
</feature>
<dbReference type="InterPro" id="IPR058240">
    <property type="entry name" value="rSAM_sf"/>
</dbReference>
<dbReference type="Pfam" id="PF04055">
    <property type="entry name" value="Radical_SAM"/>
    <property type="match status" value="1"/>
</dbReference>
<keyword evidence="9" id="KW-0963">Cytoplasm</keyword>
<dbReference type="CDD" id="cd01335">
    <property type="entry name" value="Radical_SAM"/>
    <property type="match status" value="1"/>
</dbReference>
<dbReference type="GO" id="GO:0006779">
    <property type="term" value="P:porphyrin-containing compound biosynthetic process"/>
    <property type="evidence" value="ECO:0007669"/>
    <property type="project" value="InterPro"/>
</dbReference>
<dbReference type="Proteomes" id="UP000824230">
    <property type="component" value="Unassembled WGS sequence"/>
</dbReference>
<keyword evidence="3 9" id="KW-0349">Heme</keyword>
<dbReference type="Gene3D" id="3.20.20.70">
    <property type="entry name" value="Aldolase class I"/>
    <property type="match status" value="1"/>
</dbReference>
<evidence type="ECO:0000313" key="12">
    <source>
        <dbReference type="Proteomes" id="UP000824230"/>
    </source>
</evidence>
<gene>
    <name evidence="11" type="primary">hemW</name>
    <name evidence="11" type="ORF">H9738_14240</name>
</gene>
<comment type="similarity">
    <text evidence="1">Belongs to the anaerobic coproporphyrinogen-III oxidase family. HemW subfamily.</text>
</comment>
<dbReference type="InterPro" id="IPR034505">
    <property type="entry name" value="Coproporphyrinogen-III_oxidase"/>
</dbReference>
<evidence type="ECO:0000256" key="3">
    <source>
        <dbReference type="ARBA" id="ARBA00022617"/>
    </source>
</evidence>